<evidence type="ECO:0000256" key="4">
    <source>
        <dbReference type="ARBA" id="ARBA00014657"/>
    </source>
</evidence>
<dbReference type="InterPro" id="IPR017568">
    <property type="entry name" value="3-oxoacyl-ACP_synth-2"/>
</dbReference>
<dbReference type="SMART" id="SM00825">
    <property type="entry name" value="PKS_KS"/>
    <property type="match status" value="1"/>
</dbReference>
<dbReference type="GO" id="GO:0005829">
    <property type="term" value="C:cytosol"/>
    <property type="evidence" value="ECO:0007669"/>
    <property type="project" value="TreeGrafter"/>
</dbReference>
<keyword evidence="7" id="KW-0276">Fatty acid metabolism</keyword>
<evidence type="ECO:0000256" key="9">
    <source>
        <dbReference type="ARBA" id="ARBA00023160"/>
    </source>
</evidence>
<dbReference type="InterPro" id="IPR016039">
    <property type="entry name" value="Thiolase-like"/>
</dbReference>
<evidence type="ECO:0000256" key="12">
    <source>
        <dbReference type="PIRSR" id="PIRSR000447-1"/>
    </source>
</evidence>
<feature type="domain" description="Ketosynthase family 3 (KS3)" evidence="14">
    <location>
        <begin position="3"/>
        <end position="415"/>
    </location>
</feature>
<dbReference type="AlphaFoldDB" id="A0A9D1F159"/>
<dbReference type="NCBIfam" id="NF004970">
    <property type="entry name" value="PRK06333.1"/>
    <property type="match status" value="1"/>
</dbReference>
<dbReference type="Proteomes" id="UP000823928">
    <property type="component" value="Unassembled WGS sequence"/>
</dbReference>
<evidence type="ECO:0000313" key="16">
    <source>
        <dbReference type="Proteomes" id="UP000823928"/>
    </source>
</evidence>
<dbReference type="PANTHER" id="PTHR11712">
    <property type="entry name" value="POLYKETIDE SYNTHASE-RELATED"/>
    <property type="match status" value="1"/>
</dbReference>
<evidence type="ECO:0000256" key="1">
    <source>
        <dbReference type="ARBA" id="ARBA00005194"/>
    </source>
</evidence>
<comment type="catalytic activity">
    <reaction evidence="11">
        <text>a fatty acyl-[ACP] + malonyl-[ACP] + H(+) = a 3-oxoacyl-[ACP] + holo-[ACP] + CO2</text>
        <dbReference type="Rhea" id="RHEA:22836"/>
        <dbReference type="Rhea" id="RHEA-COMP:9623"/>
        <dbReference type="Rhea" id="RHEA-COMP:9685"/>
        <dbReference type="Rhea" id="RHEA-COMP:9916"/>
        <dbReference type="Rhea" id="RHEA-COMP:14125"/>
        <dbReference type="ChEBI" id="CHEBI:15378"/>
        <dbReference type="ChEBI" id="CHEBI:16526"/>
        <dbReference type="ChEBI" id="CHEBI:64479"/>
        <dbReference type="ChEBI" id="CHEBI:78449"/>
        <dbReference type="ChEBI" id="CHEBI:78776"/>
        <dbReference type="ChEBI" id="CHEBI:138651"/>
    </reaction>
</comment>
<keyword evidence="5 11" id="KW-0444">Lipid biosynthesis</keyword>
<protein>
    <recommendedName>
        <fullName evidence="4 11">3-oxoacyl-[acyl-carrier-protein] synthase 2</fullName>
        <ecNumber evidence="3 11">2.3.1.179</ecNumber>
    </recommendedName>
</protein>
<evidence type="ECO:0000256" key="7">
    <source>
        <dbReference type="ARBA" id="ARBA00022832"/>
    </source>
</evidence>
<dbReference type="InterPro" id="IPR018201">
    <property type="entry name" value="Ketoacyl_synth_AS"/>
</dbReference>
<accession>A0A9D1F159</accession>
<dbReference type="InterPro" id="IPR014031">
    <property type="entry name" value="Ketoacyl_synth_C"/>
</dbReference>
<organism evidence="15 16">
    <name type="scientific">Candidatus Scatousia excrementigallinarum</name>
    <dbReference type="NCBI Taxonomy" id="2840935"/>
    <lineage>
        <taxon>Bacteria</taxon>
        <taxon>Candidatus Scatousia</taxon>
    </lineage>
</organism>
<dbReference type="Pfam" id="PF02801">
    <property type="entry name" value="Ketoacyl-synt_C"/>
    <property type="match status" value="1"/>
</dbReference>
<gene>
    <name evidence="15" type="primary">fabF</name>
    <name evidence="15" type="ORF">IAC10_13725</name>
</gene>
<evidence type="ECO:0000256" key="13">
    <source>
        <dbReference type="RuleBase" id="RU003694"/>
    </source>
</evidence>
<keyword evidence="9 11" id="KW-0275">Fatty acid biosynthesis</keyword>
<comment type="similarity">
    <text evidence="2 11 13">Belongs to the thiolase-like superfamily. Beta-ketoacyl-ACP synthases family.</text>
</comment>
<comment type="function">
    <text evidence="11">Involved in the type II fatty acid elongation cycle. Catalyzes the elongation of a wide range of acyl-ACP by the addition of two carbons from malonyl-ACP to an acyl acceptor. Can efficiently catalyze the conversion of palmitoleoyl-ACP (cis-hexadec-9-enoyl-ACP) to cis-vaccenoyl-ACP (cis-octadec-11-enoyl-ACP), an essential step in the thermal regulation of fatty acid composition.</text>
</comment>
<keyword evidence="6 11" id="KW-0808">Transferase</keyword>
<dbReference type="GO" id="GO:0006633">
    <property type="term" value="P:fatty acid biosynthetic process"/>
    <property type="evidence" value="ECO:0007669"/>
    <property type="project" value="UniProtKB-UniRule"/>
</dbReference>
<dbReference type="PIRSF" id="PIRSF000447">
    <property type="entry name" value="KAS_II"/>
    <property type="match status" value="1"/>
</dbReference>
<dbReference type="FunFam" id="3.40.47.10:FF:000009">
    <property type="entry name" value="3-oxoacyl-[acyl-carrier-protein] synthase 2"/>
    <property type="match status" value="1"/>
</dbReference>
<dbReference type="EC" id="2.3.1.179" evidence="3 11"/>
<evidence type="ECO:0000256" key="3">
    <source>
        <dbReference type="ARBA" id="ARBA00012356"/>
    </source>
</evidence>
<dbReference type="CDD" id="cd00834">
    <property type="entry name" value="KAS_I_II"/>
    <property type="match status" value="1"/>
</dbReference>
<dbReference type="Gene3D" id="3.40.47.10">
    <property type="match status" value="1"/>
</dbReference>
<keyword evidence="10 11" id="KW-0012">Acyltransferase</keyword>
<evidence type="ECO:0000256" key="10">
    <source>
        <dbReference type="ARBA" id="ARBA00023315"/>
    </source>
</evidence>
<reference evidence="15" key="1">
    <citation type="submission" date="2020-10" db="EMBL/GenBank/DDBJ databases">
        <authorList>
            <person name="Gilroy R."/>
        </authorList>
    </citation>
    <scope>NUCLEOTIDE SEQUENCE</scope>
    <source>
        <strain evidence="15">6276</strain>
    </source>
</reference>
<comment type="caution">
    <text evidence="15">The sequence shown here is derived from an EMBL/GenBank/DDBJ whole genome shotgun (WGS) entry which is preliminary data.</text>
</comment>
<dbReference type="PROSITE" id="PS52004">
    <property type="entry name" value="KS3_2"/>
    <property type="match status" value="1"/>
</dbReference>
<evidence type="ECO:0000256" key="8">
    <source>
        <dbReference type="ARBA" id="ARBA00023098"/>
    </source>
</evidence>
<dbReference type="InterPro" id="IPR020841">
    <property type="entry name" value="PKS_Beta-ketoAc_synthase_dom"/>
</dbReference>
<dbReference type="NCBIfam" id="TIGR03150">
    <property type="entry name" value="fabF"/>
    <property type="match status" value="1"/>
</dbReference>
<dbReference type="PANTHER" id="PTHR11712:SF336">
    <property type="entry name" value="3-OXOACYL-[ACYL-CARRIER-PROTEIN] SYNTHASE, MITOCHONDRIAL"/>
    <property type="match status" value="1"/>
</dbReference>
<dbReference type="PROSITE" id="PS00606">
    <property type="entry name" value="KS3_1"/>
    <property type="match status" value="1"/>
</dbReference>
<dbReference type="SUPFAM" id="SSF53901">
    <property type="entry name" value="Thiolase-like"/>
    <property type="match status" value="2"/>
</dbReference>
<dbReference type="EMBL" id="DVIU01000281">
    <property type="protein sequence ID" value="HIS37660.1"/>
    <property type="molecule type" value="Genomic_DNA"/>
</dbReference>
<proteinExistence type="inferred from homology"/>
<comment type="catalytic activity">
    <reaction evidence="11">
        <text>(9Z)-hexadecenoyl-[ACP] + malonyl-[ACP] + H(+) = 3-oxo-(11Z)-octadecenoyl-[ACP] + holo-[ACP] + CO2</text>
        <dbReference type="Rhea" id="RHEA:55040"/>
        <dbReference type="Rhea" id="RHEA-COMP:9623"/>
        <dbReference type="Rhea" id="RHEA-COMP:9685"/>
        <dbReference type="Rhea" id="RHEA-COMP:10800"/>
        <dbReference type="Rhea" id="RHEA-COMP:14074"/>
        <dbReference type="ChEBI" id="CHEBI:15378"/>
        <dbReference type="ChEBI" id="CHEBI:16526"/>
        <dbReference type="ChEBI" id="CHEBI:64479"/>
        <dbReference type="ChEBI" id="CHEBI:78449"/>
        <dbReference type="ChEBI" id="CHEBI:83989"/>
        <dbReference type="ChEBI" id="CHEBI:138538"/>
        <dbReference type="EC" id="2.3.1.179"/>
    </reaction>
</comment>
<dbReference type="InterPro" id="IPR000794">
    <property type="entry name" value="Beta-ketoacyl_synthase"/>
</dbReference>
<evidence type="ECO:0000256" key="6">
    <source>
        <dbReference type="ARBA" id="ARBA00022679"/>
    </source>
</evidence>
<evidence type="ECO:0000259" key="14">
    <source>
        <dbReference type="PROSITE" id="PS52004"/>
    </source>
</evidence>
<evidence type="ECO:0000313" key="15">
    <source>
        <dbReference type="EMBL" id="HIS37660.1"/>
    </source>
</evidence>
<dbReference type="NCBIfam" id="NF005589">
    <property type="entry name" value="PRK07314.1"/>
    <property type="match status" value="1"/>
</dbReference>
<name>A0A9D1F159_9BACT</name>
<feature type="active site" description="For beta-ketoacyl synthase activity" evidence="12">
    <location>
        <position position="165"/>
    </location>
</feature>
<reference evidence="15" key="2">
    <citation type="journal article" date="2021" name="PeerJ">
        <title>Extensive microbial diversity within the chicken gut microbiome revealed by metagenomics and culture.</title>
        <authorList>
            <person name="Gilroy R."/>
            <person name="Ravi A."/>
            <person name="Getino M."/>
            <person name="Pursley I."/>
            <person name="Horton D.L."/>
            <person name="Alikhan N.F."/>
            <person name="Baker D."/>
            <person name="Gharbi K."/>
            <person name="Hall N."/>
            <person name="Watson M."/>
            <person name="Adriaenssens E.M."/>
            <person name="Foster-Nyarko E."/>
            <person name="Jarju S."/>
            <person name="Secka A."/>
            <person name="Antonio M."/>
            <person name="Oren A."/>
            <person name="Chaudhuri R.R."/>
            <person name="La Ragione R."/>
            <person name="Hildebrand F."/>
            <person name="Pallen M.J."/>
        </authorList>
    </citation>
    <scope>NUCLEOTIDE SEQUENCE</scope>
    <source>
        <strain evidence="15">6276</strain>
    </source>
</reference>
<sequence length="417" mass="44573">MTKRRVVITGLGAVSPFGVGVDKFWHSLVEGKSGISTSELIDVSKHVVKISGEVKNFNAEDYLDPKEAKKMDRFIQFALIAADEAIKDAKLEEVNDVDPYKIGVIVSSAAGGFRTFEENHVRILEKGPNKCSPFTIPMMIVNMASGRISMKYGFKGINKVVVSACATGTHSVGDAFRAIQYGDADIMVAGGCEATICDVGIGAFSSARTLSKRNDEPQKASRPWDVDRDGFVMSEGAGVLVLEEYEHAKKRGAHIYAEIAGYGQTADAYDVVAPCPEGKGATQSMKFALEDAGMKPEDIDYVNAHGTSTGLGDVAESHAIAGVFGDKQKNPKLMVSSTKSMHGHLLGATGAVECIACIKAINENIVPPTINLDNQDEKVADLDYVPHKARKAEVHAALSNSFGFGGQNATVVIKEVK</sequence>
<evidence type="ECO:0000256" key="11">
    <source>
        <dbReference type="PIRNR" id="PIRNR000447"/>
    </source>
</evidence>
<keyword evidence="8" id="KW-0443">Lipid metabolism</keyword>
<evidence type="ECO:0000256" key="5">
    <source>
        <dbReference type="ARBA" id="ARBA00022516"/>
    </source>
</evidence>
<dbReference type="GO" id="GO:0004315">
    <property type="term" value="F:3-oxoacyl-[acyl-carrier-protein] synthase activity"/>
    <property type="evidence" value="ECO:0007669"/>
    <property type="project" value="UniProtKB-UniRule"/>
</dbReference>
<comment type="pathway">
    <text evidence="1 11">Lipid metabolism; fatty acid biosynthesis.</text>
</comment>
<dbReference type="InterPro" id="IPR014030">
    <property type="entry name" value="Ketoacyl_synth_N"/>
</dbReference>
<dbReference type="Pfam" id="PF00109">
    <property type="entry name" value="ketoacyl-synt"/>
    <property type="match status" value="1"/>
</dbReference>
<evidence type="ECO:0000256" key="2">
    <source>
        <dbReference type="ARBA" id="ARBA00008467"/>
    </source>
</evidence>